<dbReference type="PIRSF" id="PIRSF017393">
    <property type="entry name" value="MTase_SAV2177"/>
    <property type="match status" value="1"/>
</dbReference>
<protein>
    <recommendedName>
        <fullName evidence="4">S-adenosyl methyltransferase</fullName>
    </recommendedName>
</protein>
<dbReference type="AlphaFoldDB" id="A0A4D4LGS1"/>
<evidence type="ECO:0000313" key="3">
    <source>
        <dbReference type="Proteomes" id="UP000301309"/>
    </source>
</evidence>
<organism evidence="2 3">
    <name type="scientific">Streptomyces violaceusniger</name>
    <dbReference type="NCBI Taxonomy" id="68280"/>
    <lineage>
        <taxon>Bacteria</taxon>
        <taxon>Bacillati</taxon>
        <taxon>Actinomycetota</taxon>
        <taxon>Actinomycetes</taxon>
        <taxon>Kitasatosporales</taxon>
        <taxon>Streptomycetaceae</taxon>
        <taxon>Streptomyces</taxon>
        <taxon>Streptomyces violaceusniger group</taxon>
    </lineage>
</organism>
<keyword evidence="3" id="KW-1185">Reference proteome</keyword>
<evidence type="ECO:0008006" key="4">
    <source>
        <dbReference type="Google" id="ProtNLM"/>
    </source>
</evidence>
<dbReference type="SUPFAM" id="SSF53335">
    <property type="entry name" value="S-adenosyl-L-methionine-dependent methyltransferases"/>
    <property type="match status" value="1"/>
</dbReference>
<feature type="region of interest" description="Disordered" evidence="1">
    <location>
        <begin position="295"/>
        <end position="320"/>
    </location>
</feature>
<accession>A0A4D4LGS1</accession>
<proteinExistence type="predicted"/>
<dbReference type="InterPro" id="IPR006764">
    <property type="entry name" value="SAM_dep_MeTrfase_SAV2177_type"/>
</dbReference>
<dbReference type="Gene3D" id="3.40.50.150">
    <property type="entry name" value="Vaccinia Virus protein VP39"/>
    <property type="match status" value="1"/>
</dbReference>
<evidence type="ECO:0000313" key="2">
    <source>
        <dbReference type="EMBL" id="GDY59604.1"/>
    </source>
</evidence>
<dbReference type="EMBL" id="BJHW01000002">
    <property type="protein sequence ID" value="GDY59604.1"/>
    <property type="molecule type" value="Genomic_DNA"/>
</dbReference>
<dbReference type="Pfam" id="PF04672">
    <property type="entry name" value="Methyltransf_19"/>
    <property type="match status" value="1"/>
</dbReference>
<evidence type="ECO:0000256" key="1">
    <source>
        <dbReference type="SAM" id="MobiDB-lite"/>
    </source>
</evidence>
<sequence length="320" mass="35280">MGSNAQEPDRPSAVAGHLGSPVWGEVGWAGTEVRTDRPHPARMYDYFLGGKNHYHVDRIAAEEVVRRVPEAIDSARANRAWMRRAVCHLAEMGVRQFLDLGTGLPTEPNLHQVAQSVASDARVLYIDNDPIVLTYAQALLVGNNPNQVDYALGDLRDPQGIIRMARSQDIFDWGQPIALVLSAIVHFIADEEDVANIIATLRNGLPLGSFLALSHATDDLQGDDKAALGAAVYDEYQATAGVTMRSHQEIEALFSGFTLIEPGLVQVPLWNPDDAVDDEELKRVWLYGGIGQKVTTNGPRDLPQMSNPRREQLPDRRNHL</sequence>
<gene>
    <name evidence="2" type="ORF">SVIO_102270</name>
</gene>
<comment type="caution">
    <text evidence="2">The sequence shown here is derived from an EMBL/GenBank/DDBJ whole genome shotgun (WGS) entry which is preliminary data.</text>
</comment>
<reference evidence="2 3" key="1">
    <citation type="journal article" date="2020" name="Int. J. Syst. Evol. Microbiol.">
        <title>Reclassification of Streptomyces castelarensis and Streptomyces sporoclivatus as later heterotypic synonyms of Streptomyces antimycoticus.</title>
        <authorList>
            <person name="Komaki H."/>
            <person name="Tamura T."/>
        </authorList>
    </citation>
    <scope>NUCLEOTIDE SEQUENCE [LARGE SCALE GENOMIC DNA]</scope>
    <source>
        <strain evidence="2 3">NBRC 13459</strain>
    </source>
</reference>
<dbReference type="InterPro" id="IPR029063">
    <property type="entry name" value="SAM-dependent_MTases_sf"/>
</dbReference>
<name>A0A4D4LGS1_STRVO</name>
<dbReference type="Proteomes" id="UP000301309">
    <property type="component" value="Unassembled WGS sequence"/>
</dbReference>
<feature type="compositionally biased region" description="Basic and acidic residues" evidence="1">
    <location>
        <begin position="308"/>
        <end position="320"/>
    </location>
</feature>